<evidence type="ECO:0000259" key="1">
    <source>
        <dbReference type="Pfam" id="PF12684"/>
    </source>
</evidence>
<organism evidence="3">
    <name type="scientific">viral metagenome</name>
    <dbReference type="NCBI Taxonomy" id="1070528"/>
    <lineage>
        <taxon>unclassified sequences</taxon>
        <taxon>metagenomes</taxon>
        <taxon>organismal metagenomes</taxon>
    </lineage>
</organism>
<dbReference type="InterPro" id="IPR011604">
    <property type="entry name" value="PDDEXK-like_dom_sf"/>
</dbReference>
<gene>
    <name evidence="2" type="ORF">MM415A04982_0006</name>
    <name evidence="3" type="ORF">MM415B02317_0016</name>
</gene>
<name>A0A6M3KS37_9ZZZZ</name>
<accession>A0A6M3KS37</accession>
<dbReference type="EMBL" id="MT141684">
    <property type="protein sequence ID" value="QJA69184.1"/>
    <property type="molecule type" value="Genomic_DNA"/>
</dbReference>
<protein>
    <recommendedName>
        <fullName evidence="1">Putative exodeoxyribonuclease 8 PDDEXK-like domain-containing protein</fullName>
    </recommendedName>
</protein>
<dbReference type="InterPro" id="IPR024432">
    <property type="entry name" value="Put_RecE_PDDEXK-like_dom"/>
</dbReference>
<dbReference type="AlphaFoldDB" id="A0A6M3KS37"/>
<evidence type="ECO:0000313" key="3">
    <source>
        <dbReference type="EMBL" id="QJA84937.1"/>
    </source>
</evidence>
<feature type="domain" description="Putative exodeoxyribonuclease 8 PDDEXK-like" evidence="1">
    <location>
        <begin position="21"/>
        <end position="249"/>
    </location>
</feature>
<evidence type="ECO:0000313" key="2">
    <source>
        <dbReference type="EMBL" id="QJA69184.1"/>
    </source>
</evidence>
<sequence>MNGLYENITHADYHAMTDRISNSYLSRLDKCPAAAKVPLPETPAMTFGRAFHSFILDGMVAFSRDVLILPEINRRTNAGKEEYLALVTNNPDKAIITHDELKSIMAMDKSVKAHPLARNLIGTGTNEVSVFWDDPFSGLPCKARPDKVPGQNTLVDLKKTRGASAHSFQRSIIDFGYHRQAAFYLDGMTKATGEKYDLFAFITVEDSEPYRTEVYTLSQDFIDYGRLEYQRLINIENQCRQKGEWPNYTSAEATEIELPKYINFGGRL</sequence>
<proteinExistence type="predicted"/>
<dbReference type="Gene3D" id="3.90.320.10">
    <property type="match status" value="1"/>
</dbReference>
<reference evidence="3" key="1">
    <citation type="submission" date="2020-03" db="EMBL/GenBank/DDBJ databases">
        <title>The deep terrestrial virosphere.</title>
        <authorList>
            <person name="Holmfeldt K."/>
            <person name="Nilsson E."/>
            <person name="Simone D."/>
            <person name="Lopez-Fernandez M."/>
            <person name="Wu X."/>
            <person name="de Brujin I."/>
            <person name="Lundin D."/>
            <person name="Andersson A."/>
            <person name="Bertilsson S."/>
            <person name="Dopson M."/>
        </authorList>
    </citation>
    <scope>NUCLEOTIDE SEQUENCE</scope>
    <source>
        <strain evidence="2">MM415A04982</strain>
        <strain evidence="3">MM415B02317</strain>
    </source>
</reference>
<dbReference type="Pfam" id="PF12684">
    <property type="entry name" value="DUF3799"/>
    <property type="match status" value="1"/>
</dbReference>
<dbReference type="EMBL" id="MT142542">
    <property type="protein sequence ID" value="QJA84937.1"/>
    <property type="molecule type" value="Genomic_DNA"/>
</dbReference>